<feature type="transmembrane region" description="Helical" evidence="5">
    <location>
        <begin position="194"/>
        <end position="215"/>
    </location>
</feature>
<proteinExistence type="inferred from homology"/>
<evidence type="ECO:0000256" key="2">
    <source>
        <dbReference type="ARBA" id="ARBA00022692"/>
    </source>
</evidence>
<feature type="chain" id="PRO_5009887570" description="Protein-S-isoprenylcysteine O-methyltransferase" evidence="6">
    <location>
        <begin position="17"/>
        <end position="217"/>
    </location>
</feature>
<evidence type="ECO:0000313" key="8">
    <source>
        <dbReference type="Proteomes" id="UP000184188"/>
    </source>
</evidence>
<dbReference type="RefSeq" id="XP_022585187.1">
    <property type="nucleotide sequence ID" value="XM_022721528.1"/>
</dbReference>
<dbReference type="Pfam" id="PF04140">
    <property type="entry name" value="ICMT"/>
    <property type="match status" value="1"/>
</dbReference>
<dbReference type="STRING" id="1073090.A0A1L9SUB2"/>
<dbReference type="GO" id="GO:0004671">
    <property type="term" value="F:protein C-terminal S-isoprenylcysteine carboxyl O-methyltransferase activity"/>
    <property type="evidence" value="ECO:0007669"/>
    <property type="project" value="UniProtKB-EC"/>
</dbReference>
<evidence type="ECO:0000256" key="5">
    <source>
        <dbReference type="RuleBase" id="RU362022"/>
    </source>
</evidence>
<dbReference type="PANTHER" id="PTHR12714:SF9">
    <property type="entry name" value="PROTEIN-S-ISOPRENYLCYSTEINE O-METHYLTRANSFERASE"/>
    <property type="match status" value="1"/>
</dbReference>
<dbReference type="GO" id="GO:0005789">
    <property type="term" value="C:endoplasmic reticulum membrane"/>
    <property type="evidence" value="ECO:0007669"/>
    <property type="project" value="UniProtKB-SubCell"/>
</dbReference>
<dbReference type="Gene3D" id="1.20.120.1630">
    <property type="match status" value="1"/>
</dbReference>
<evidence type="ECO:0000256" key="6">
    <source>
        <dbReference type="SAM" id="SignalP"/>
    </source>
</evidence>
<comment type="caution">
    <text evidence="5">Lacks conserved residue(s) required for the propagation of feature annotation.</text>
</comment>
<protein>
    <recommendedName>
        <fullName evidence="5">Protein-S-isoprenylcysteine O-methyltransferase</fullName>
        <ecNumber evidence="5">2.1.1.100</ecNumber>
    </recommendedName>
</protein>
<keyword evidence="5" id="KW-0808">Transferase</keyword>
<name>A0A1L9SUB2_9EURO</name>
<dbReference type="EC" id="2.1.1.100" evidence="5"/>
<dbReference type="InterPro" id="IPR007269">
    <property type="entry name" value="ICMT_MeTrfase"/>
</dbReference>
<dbReference type="EMBL" id="KV878336">
    <property type="protein sequence ID" value="OJJ50677.1"/>
    <property type="molecule type" value="Genomic_DNA"/>
</dbReference>
<evidence type="ECO:0000256" key="1">
    <source>
        <dbReference type="ARBA" id="ARBA00004141"/>
    </source>
</evidence>
<keyword evidence="5" id="KW-0949">S-adenosyl-L-methionine</keyword>
<dbReference type="Proteomes" id="UP000184188">
    <property type="component" value="Unassembled WGS sequence"/>
</dbReference>
<evidence type="ECO:0000256" key="4">
    <source>
        <dbReference type="ARBA" id="ARBA00023136"/>
    </source>
</evidence>
<comment type="similarity">
    <text evidence="5">Belongs to the class VI-like SAM-binding methyltransferase superfamily. Isoprenylcysteine carboxyl methyltransferase family.</text>
</comment>
<organism evidence="7 8">
    <name type="scientific">Penicilliopsis zonata CBS 506.65</name>
    <dbReference type="NCBI Taxonomy" id="1073090"/>
    <lineage>
        <taxon>Eukaryota</taxon>
        <taxon>Fungi</taxon>
        <taxon>Dikarya</taxon>
        <taxon>Ascomycota</taxon>
        <taxon>Pezizomycotina</taxon>
        <taxon>Eurotiomycetes</taxon>
        <taxon>Eurotiomycetidae</taxon>
        <taxon>Eurotiales</taxon>
        <taxon>Aspergillaceae</taxon>
        <taxon>Penicilliopsis</taxon>
    </lineage>
</organism>
<gene>
    <name evidence="7" type="ORF">ASPZODRAFT_126597</name>
</gene>
<dbReference type="PANTHER" id="PTHR12714">
    <property type="entry name" value="PROTEIN-S ISOPRENYLCYSTEINE O-METHYLTRANSFERASE"/>
    <property type="match status" value="1"/>
</dbReference>
<dbReference type="VEuPathDB" id="FungiDB:ASPZODRAFT_126597"/>
<keyword evidence="2 5" id="KW-0812">Transmembrane</keyword>
<dbReference type="GO" id="GO:0032259">
    <property type="term" value="P:methylation"/>
    <property type="evidence" value="ECO:0007669"/>
    <property type="project" value="UniProtKB-KW"/>
</dbReference>
<keyword evidence="3 5" id="KW-1133">Transmembrane helix</keyword>
<keyword evidence="5" id="KW-0489">Methyltransferase</keyword>
<feature type="transmembrane region" description="Helical" evidence="5">
    <location>
        <begin position="99"/>
        <end position="119"/>
    </location>
</feature>
<reference evidence="8" key="1">
    <citation type="journal article" date="2017" name="Genome Biol.">
        <title>Comparative genomics reveals high biological diversity and specific adaptations in the industrially and medically important fungal genus Aspergillus.</title>
        <authorList>
            <person name="de Vries R.P."/>
            <person name="Riley R."/>
            <person name="Wiebenga A."/>
            <person name="Aguilar-Osorio G."/>
            <person name="Amillis S."/>
            <person name="Uchima C.A."/>
            <person name="Anderluh G."/>
            <person name="Asadollahi M."/>
            <person name="Askin M."/>
            <person name="Barry K."/>
            <person name="Battaglia E."/>
            <person name="Bayram O."/>
            <person name="Benocci T."/>
            <person name="Braus-Stromeyer S.A."/>
            <person name="Caldana C."/>
            <person name="Canovas D."/>
            <person name="Cerqueira G.C."/>
            <person name="Chen F."/>
            <person name="Chen W."/>
            <person name="Choi C."/>
            <person name="Clum A."/>
            <person name="Dos Santos R.A."/>
            <person name="Damasio A.R."/>
            <person name="Diallinas G."/>
            <person name="Emri T."/>
            <person name="Fekete E."/>
            <person name="Flipphi M."/>
            <person name="Freyberg S."/>
            <person name="Gallo A."/>
            <person name="Gournas C."/>
            <person name="Habgood R."/>
            <person name="Hainaut M."/>
            <person name="Harispe M.L."/>
            <person name="Henrissat B."/>
            <person name="Hilden K.S."/>
            <person name="Hope R."/>
            <person name="Hossain A."/>
            <person name="Karabika E."/>
            <person name="Karaffa L."/>
            <person name="Karanyi Z."/>
            <person name="Krasevec N."/>
            <person name="Kuo A."/>
            <person name="Kusch H."/>
            <person name="LaButti K."/>
            <person name="Lagendijk E.L."/>
            <person name="Lapidus A."/>
            <person name="Levasseur A."/>
            <person name="Lindquist E."/>
            <person name="Lipzen A."/>
            <person name="Logrieco A.F."/>
            <person name="MacCabe A."/>
            <person name="Maekelae M.R."/>
            <person name="Malavazi I."/>
            <person name="Melin P."/>
            <person name="Meyer V."/>
            <person name="Mielnichuk N."/>
            <person name="Miskei M."/>
            <person name="Molnar A.P."/>
            <person name="Mule G."/>
            <person name="Ngan C.Y."/>
            <person name="Orejas M."/>
            <person name="Orosz E."/>
            <person name="Ouedraogo J.P."/>
            <person name="Overkamp K.M."/>
            <person name="Park H.-S."/>
            <person name="Perrone G."/>
            <person name="Piumi F."/>
            <person name="Punt P.J."/>
            <person name="Ram A.F."/>
            <person name="Ramon A."/>
            <person name="Rauscher S."/>
            <person name="Record E."/>
            <person name="Riano-Pachon D.M."/>
            <person name="Robert V."/>
            <person name="Roehrig J."/>
            <person name="Ruller R."/>
            <person name="Salamov A."/>
            <person name="Salih N.S."/>
            <person name="Samson R.A."/>
            <person name="Sandor E."/>
            <person name="Sanguinetti M."/>
            <person name="Schuetze T."/>
            <person name="Sepcic K."/>
            <person name="Shelest E."/>
            <person name="Sherlock G."/>
            <person name="Sophianopoulou V."/>
            <person name="Squina F.M."/>
            <person name="Sun H."/>
            <person name="Susca A."/>
            <person name="Todd R.B."/>
            <person name="Tsang A."/>
            <person name="Unkles S.E."/>
            <person name="van de Wiele N."/>
            <person name="van Rossen-Uffink D."/>
            <person name="Oliveira J.V."/>
            <person name="Vesth T.C."/>
            <person name="Visser J."/>
            <person name="Yu J.-H."/>
            <person name="Zhou M."/>
            <person name="Andersen M.R."/>
            <person name="Archer D.B."/>
            <person name="Baker S.E."/>
            <person name="Benoit I."/>
            <person name="Brakhage A.A."/>
            <person name="Braus G.H."/>
            <person name="Fischer R."/>
            <person name="Frisvad J.C."/>
            <person name="Goldman G.H."/>
            <person name="Houbraken J."/>
            <person name="Oakley B."/>
            <person name="Pocsi I."/>
            <person name="Scazzocchio C."/>
            <person name="Seiboth B."/>
            <person name="vanKuyk P.A."/>
            <person name="Wortman J."/>
            <person name="Dyer P.S."/>
            <person name="Grigoriev I.V."/>
        </authorList>
    </citation>
    <scope>NUCLEOTIDE SEQUENCE [LARGE SCALE GENOMIC DNA]</scope>
    <source>
        <strain evidence="8">CBS 506.65</strain>
    </source>
</reference>
<feature type="non-terminal residue" evidence="7">
    <location>
        <position position="217"/>
    </location>
</feature>
<evidence type="ECO:0000256" key="3">
    <source>
        <dbReference type="ARBA" id="ARBA00022989"/>
    </source>
</evidence>
<keyword evidence="4 5" id="KW-0472">Membrane</keyword>
<keyword evidence="5" id="KW-0256">Endoplasmic reticulum</keyword>
<dbReference type="OrthoDB" id="422086at2759"/>
<dbReference type="GeneID" id="34607993"/>
<accession>A0A1L9SUB2</accession>
<evidence type="ECO:0000313" key="7">
    <source>
        <dbReference type="EMBL" id="OJJ50677.1"/>
    </source>
</evidence>
<sequence length="217" mass="24347">MSLSLSLLIAIAGALSVRCTTDPNPKKAASNNENNNENDRIRLLTRSVPTVIRRVASLIIAHHVLLTLFWRGIREQDEHHHHRYSRYICPYGANLNEALFSWTWTSGVALLAIFVGAAVRLSAFHRLGSNFTFHLTAPDRLVTTGVYRFIQHPGYTGQFLVCGGCIGLLLRWDGTPACWMGNDNTLLQLLRVPFFRDAVLGSLAVFFVSMVWLRVVD</sequence>
<dbReference type="AlphaFoldDB" id="A0A1L9SUB2"/>
<comment type="catalytic activity">
    <reaction evidence="5">
        <text>[protein]-C-terminal S-[(2E,6E)-farnesyl]-L-cysteine + S-adenosyl-L-methionine = [protein]-C-terminal S-[(2E,6E)-farnesyl]-L-cysteine methyl ester + S-adenosyl-L-homocysteine</text>
        <dbReference type="Rhea" id="RHEA:21672"/>
        <dbReference type="Rhea" id="RHEA-COMP:12125"/>
        <dbReference type="Rhea" id="RHEA-COMP:12126"/>
        <dbReference type="ChEBI" id="CHEBI:57856"/>
        <dbReference type="ChEBI" id="CHEBI:59789"/>
        <dbReference type="ChEBI" id="CHEBI:90510"/>
        <dbReference type="ChEBI" id="CHEBI:90511"/>
        <dbReference type="EC" id="2.1.1.100"/>
    </reaction>
</comment>
<feature type="signal peptide" evidence="6">
    <location>
        <begin position="1"/>
        <end position="16"/>
    </location>
</feature>
<keyword evidence="8" id="KW-1185">Reference proteome</keyword>
<keyword evidence="6" id="KW-0732">Signal</keyword>
<comment type="subcellular location">
    <subcellularLocation>
        <location evidence="5">Endoplasmic reticulum membrane</location>
        <topology evidence="5">Multi-pass membrane protein</topology>
    </subcellularLocation>
    <subcellularLocation>
        <location evidence="1">Membrane</location>
        <topology evidence="1">Multi-pass membrane protein</topology>
    </subcellularLocation>
</comment>